<dbReference type="PANTHER" id="PTHR47532:SF1">
    <property type="entry name" value="RETINAL-BINDING PROTEIN"/>
    <property type="match status" value="1"/>
</dbReference>
<dbReference type="Gene3D" id="2.60.120.680">
    <property type="entry name" value="GOLD domain"/>
    <property type="match status" value="1"/>
</dbReference>
<dbReference type="Proteomes" id="UP001497444">
    <property type="component" value="Chromosome 10"/>
</dbReference>
<protein>
    <submittedName>
        <fullName evidence="1">Uncharacterized protein</fullName>
    </submittedName>
</protein>
<name>A0ABP0VTF7_9BRYO</name>
<sequence>MASTAGLVPITRAFLSKFYDKYPFQPLTSDVSLLTNACKEQALRILAANPDDTGNLHVTAQLNFVPPHKIDENTWRNREQVEEILFLLQKDNWPSMLKEQDSLSAVAVRLAKLEEEMQLLLITIQEFQKASSERIFNMVLTYMPQDFRSVLFKQQRERSEKRRQAEVDALLAAGGSIHDKYLLLWRQQMDRRHQLAQLGSSTGVLRTIVKWLVGVPQVLLDFVCRINDDNGPMEEQRQRYGPPLYELTSFSIALRVFVSLWWSSFDHPISPTEELLELMEKSVNVYSSELKRFLSFMREVFENSPFLISAEDAGIANNTNDFLEAIIVAGRTHEVPVVVECEGSLVAWDFRLTAGKDVGFSVEFEDSSSTKRPMLPYHRYEAHQGNFCSPSIGTYKLIWDNTYSNFYRKIVRYKVDSIPPVLETNSGALSSTDESPNSDATSYDE</sequence>
<accession>A0ABP0VTF7</accession>
<organism evidence="1 2">
    <name type="scientific">Sphagnum jensenii</name>
    <dbReference type="NCBI Taxonomy" id="128206"/>
    <lineage>
        <taxon>Eukaryota</taxon>
        <taxon>Viridiplantae</taxon>
        <taxon>Streptophyta</taxon>
        <taxon>Embryophyta</taxon>
        <taxon>Bryophyta</taxon>
        <taxon>Sphagnophytina</taxon>
        <taxon>Sphagnopsida</taxon>
        <taxon>Sphagnales</taxon>
        <taxon>Sphagnaceae</taxon>
        <taxon>Sphagnum</taxon>
    </lineage>
</organism>
<dbReference type="InterPro" id="IPR036598">
    <property type="entry name" value="GOLD_dom_sf"/>
</dbReference>
<dbReference type="EMBL" id="OZ020105">
    <property type="protein sequence ID" value="CAK9257594.1"/>
    <property type="molecule type" value="Genomic_DNA"/>
</dbReference>
<dbReference type="SUPFAM" id="SSF101576">
    <property type="entry name" value="Supernatant protein factor (SPF), C-terminal domain"/>
    <property type="match status" value="1"/>
</dbReference>
<dbReference type="InterPro" id="IPR009038">
    <property type="entry name" value="GOLD_dom"/>
</dbReference>
<evidence type="ECO:0000313" key="2">
    <source>
        <dbReference type="Proteomes" id="UP001497444"/>
    </source>
</evidence>
<reference evidence="1" key="1">
    <citation type="submission" date="2024-02" db="EMBL/GenBank/DDBJ databases">
        <authorList>
            <consortium name="ELIXIR-Norway"/>
            <consortium name="Elixir Norway"/>
        </authorList>
    </citation>
    <scope>NUCLEOTIDE SEQUENCE</scope>
</reference>
<evidence type="ECO:0000313" key="1">
    <source>
        <dbReference type="EMBL" id="CAK9257594.1"/>
    </source>
</evidence>
<dbReference type="PROSITE" id="PS50866">
    <property type="entry name" value="GOLD"/>
    <property type="match status" value="1"/>
</dbReference>
<keyword evidence="2" id="KW-1185">Reference proteome</keyword>
<gene>
    <name evidence="1" type="ORF">CSSPJE1EN1_LOCUS3072</name>
</gene>
<dbReference type="PANTHER" id="PTHR47532">
    <property type="entry name" value="RETINAL-BINDING PROTEIN"/>
    <property type="match status" value="1"/>
</dbReference>
<proteinExistence type="predicted"/>